<reference evidence="2" key="1">
    <citation type="submission" date="2024-07" db="EMBL/GenBank/DDBJ databases">
        <title>Two chromosome-level genome assemblies of Korean endemic species Abeliophyllum distichum and Forsythia ovata (Oleaceae).</title>
        <authorList>
            <person name="Jang H."/>
        </authorList>
    </citation>
    <scope>NUCLEOTIDE SEQUENCE [LARGE SCALE GENOMIC DNA]</scope>
</reference>
<comment type="caution">
    <text evidence="1">The sequence shown here is derived from an EMBL/GenBank/DDBJ whole genome shotgun (WGS) entry which is preliminary data.</text>
</comment>
<proteinExistence type="predicted"/>
<accession>A0ABD1SJZ3</accession>
<keyword evidence="2" id="KW-1185">Reference proteome</keyword>
<dbReference type="AlphaFoldDB" id="A0ABD1SJZ3"/>
<dbReference type="EMBL" id="JBFOLK010000007">
    <property type="protein sequence ID" value="KAL2499987.1"/>
    <property type="molecule type" value="Genomic_DNA"/>
</dbReference>
<sequence length="150" mass="17312">MSSEASFQTIQVPDGVRSKSWELSVCNGYIALLLKDREEVDTSIDIDIWLMKDKECWIKHLTVGPFCGIRWPLGFWRNNELLLETGASPLILYNPNTNEFTSLGIQRKDNASFSFWVFAYKESLVLIDESSVHWGCSTYSNIFPDFFNIR</sequence>
<gene>
    <name evidence="1" type="ORF">Adt_25537</name>
</gene>
<protein>
    <submittedName>
        <fullName evidence="1">F-box protein</fullName>
    </submittedName>
</protein>
<organism evidence="1 2">
    <name type="scientific">Abeliophyllum distichum</name>
    <dbReference type="NCBI Taxonomy" id="126358"/>
    <lineage>
        <taxon>Eukaryota</taxon>
        <taxon>Viridiplantae</taxon>
        <taxon>Streptophyta</taxon>
        <taxon>Embryophyta</taxon>
        <taxon>Tracheophyta</taxon>
        <taxon>Spermatophyta</taxon>
        <taxon>Magnoliopsida</taxon>
        <taxon>eudicotyledons</taxon>
        <taxon>Gunneridae</taxon>
        <taxon>Pentapetalae</taxon>
        <taxon>asterids</taxon>
        <taxon>lamiids</taxon>
        <taxon>Lamiales</taxon>
        <taxon>Oleaceae</taxon>
        <taxon>Forsythieae</taxon>
        <taxon>Abeliophyllum</taxon>
    </lineage>
</organism>
<evidence type="ECO:0000313" key="1">
    <source>
        <dbReference type="EMBL" id="KAL2499987.1"/>
    </source>
</evidence>
<dbReference type="Proteomes" id="UP001604336">
    <property type="component" value="Unassembled WGS sequence"/>
</dbReference>
<evidence type="ECO:0000313" key="2">
    <source>
        <dbReference type="Proteomes" id="UP001604336"/>
    </source>
</evidence>
<name>A0ABD1SJZ3_9LAMI</name>